<evidence type="ECO:0000313" key="1">
    <source>
        <dbReference type="EMBL" id="KAI3784189.1"/>
    </source>
</evidence>
<proteinExistence type="predicted"/>
<protein>
    <submittedName>
        <fullName evidence="1">Uncharacterized protein</fullName>
    </submittedName>
</protein>
<reference evidence="1 2" key="2">
    <citation type="journal article" date="2022" name="Mol. Ecol. Resour.">
        <title>The genomes of chicory, endive, great burdock and yacon provide insights into Asteraceae paleo-polyploidization history and plant inulin production.</title>
        <authorList>
            <person name="Fan W."/>
            <person name="Wang S."/>
            <person name="Wang H."/>
            <person name="Wang A."/>
            <person name="Jiang F."/>
            <person name="Liu H."/>
            <person name="Zhao H."/>
            <person name="Xu D."/>
            <person name="Zhang Y."/>
        </authorList>
    </citation>
    <scope>NUCLEOTIDE SEQUENCE [LARGE SCALE GENOMIC DNA]</scope>
    <source>
        <strain evidence="2">cv. Yunnan</strain>
        <tissue evidence="1">Leaves</tissue>
    </source>
</reference>
<comment type="caution">
    <text evidence="1">The sequence shown here is derived from an EMBL/GenBank/DDBJ whole genome shotgun (WGS) entry which is preliminary data.</text>
</comment>
<reference evidence="2" key="1">
    <citation type="journal article" date="2022" name="Mol. Ecol. Resour.">
        <title>The genomes of chicory, endive, great burdock and yacon provide insights into Asteraceae palaeo-polyploidization history and plant inulin production.</title>
        <authorList>
            <person name="Fan W."/>
            <person name="Wang S."/>
            <person name="Wang H."/>
            <person name="Wang A."/>
            <person name="Jiang F."/>
            <person name="Liu H."/>
            <person name="Zhao H."/>
            <person name="Xu D."/>
            <person name="Zhang Y."/>
        </authorList>
    </citation>
    <scope>NUCLEOTIDE SEQUENCE [LARGE SCALE GENOMIC DNA]</scope>
    <source>
        <strain evidence="2">cv. Yunnan</strain>
    </source>
</reference>
<gene>
    <name evidence="1" type="ORF">L1987_43283</name>
</gene>
<sequence>MKTVATVAPVVVIGLRSATVLCLFKILLFLAKFLIGFCLKLLKNMKSNFNCSDSLTHYLSHPLEGEIKSEDDCMYNAEIQSMIDAGDCAGDGAGGGDAEEDGGEETGQLGDKKRRLSNHQVKSLEKIFEVDNKLDPDRKVKVAQDLGLQPRQVAIWFQNRRARWKTKQLERDYNLLKSNYDVLKHNYHKLEQEKESLTKELAELKSKLQEESTENNDEFEYRDNAMFLGSDPTNANHEVYKSLNYEKTKKMLELKDGLSDSDSSGVLNDENMNVSNGNGSPSLNMTSFGLSSSSATTSNRTELIDPTVYQPQSDPYLVSNAEDESCNIFLVDQAPNLCWYFRDHMN</sequence>
<accession>A0ACB9GL75</accession>
<keyword evidence="2" id="KW-1185">Reference proteome</keyword>
<dbReference type="EMBL" id="CM042031">
    <property type="protein sequence ID" value="KAI3784189.1"/>
    <property type="molecule type" value="Genomic_DNA"/>
</dbReference>
<name>A0ACB9GL75_9ASTR</name>
<dbReference type="Proteomes" id="UP001056120">
    <property type="component" value="Linkage Group LG14"/>
</dbReference>
<organism evidence="1 2">
    <name type="scientific">Smallanthus sonchifolius</name>
    <dbReference type="NCBI Taxonomy" id="185202"/>
    <lineage>
        <taxon>Eukaryota</taxon>
        <taxon>Viridiplantae</taxon>
        <taxon>Streptophyta</taxon>
        <taxon>Embryophyta</taxon>
        <taxon>Tracheophyta</taxon>
        <taxon>Spermatophyta</taxon>
        <taxon>Magnoliopsida</taxon>
        <taxon>eudicotyledons</taxon>
        <taxon>Gunneridae</taxon>
        <taxon>Pentapetalae</taxon>
        <taxon>asterids</taxon>
        <taxon>campanulids</taxon>
        <taxon>Asterales</taxon>
        <taxon>Asteraceae</taxon>
        <taxon>Asteroideae</taxon>
        <taxon>Heliantheae alliance</taxon>
        <taxon>Millerieae</taxon>
        <taxon>Smallanthus</taxon>
    </lineage>
</organism>
<evidence type="ECO:0000313" key="2">
    <source>
        <dbReference type="Proteomes" id="UP001056120"/>
    </source>
</evidence>